<dbReference type="EC" id="2.4.1.-" evidence="4"/>
<dbReference type="InterPro" id="IPR058980">
    <property type="entry name" value="Glyco_transf_N"/>
</dbReference>
<dbReference type="FunFam" id="3.40.50.2000:FF:000107">
    <property type="entry name" value="Glycosyltransferase"/>
    <property type="match status" value="1"/>
</dbReference>
<feature type="domain" description="Glycosyltransferase N-terminal" evidence="5">
    <location>
        <begin position="17"/>
        <end position="163"/>
    </location>
</feature>
<dbReference type="CDD" id="cd03784">
    <property type="entry name" value="GT1_Gtf-like"/>
    <property type="match status" value="1"/>
</dbReference>
<evidence type="ECO:0000256" key="3">
    <source>
        <dbReference type="RuleBase" id="RU003718"/>
    </source>
</evidence>
<dbReference type="Pfam" id="PF26168">
    <property type="entry name" value="Glyco_transf_N"/>
    <property type="match status" value="1"/>
</dbReference>
<evidence type="ECO:0000256" key="4">
    <source>
        <dbReference type="RuleBase" id="RU362057"/>
    </source>
</evidence>
<dbReference type="PANTHER" id="PTHR48047">
    <property type="entry name" value="GLYCOSYLTRANSFERASE"/>
    <property type="match status" value="1"/>
</dbReference>
<comment type="similarity">
    <text evidence="1 3">Belongs to the UDP-glycosyltransferase family.</text>
</comment>
<evidence type="ECO:0000259" key="5">
    <source>
        <dbReference type="Pfam" id="PF26168"/>
    </source>
</evidence>
<gene>
    <name evidence="6" type="ORF">GIB67_006186</name>
</gene>
<evidence type="ECO:0000313" key="7">
    <source>
        <dbReference type="Proteomes" id="UP000541444"/>
    </source>
</evidence>
<dbReference type="PROSITE" id="PS00375">
    <property type="entry name" value="UDPGT"/>
    <property type="match status" value="1"/>
</dbReference>
<dbReference type="Proteomes" id="UP000541444">
    <property type="component" value="Unassembled WGS sequence"/>
</dbReference>
<keyword evidence="2 3" id="KW-0808">Transferase</keyword>
<dbReference type="PANTHER" id="PTHR48047:SF185">
    <property type="entry name" value="GLYCOSYLTRANSFERASE"/>
    <property type="match status" value="1"/>
</dbReference>
<dbReference type="InterPro" id="IPR035595">
    <property type="entry name" value="UDP_glycos_trans_CS"/>
</dbReference>
<reference evidence="6 7" key="1">
    <citation type="journal article" date="2020" name="IScience">
        <title>Genome Sequencing of the Endangered Kingdonia uniflora (Circaeasteraceae, Ranunculales) Reveals Potential Mechanisms of Evolutionary Specialization.</title>
        <authorList>
            <person name="Sun Y."/>
            <person name="Deng T."/>
            <person name="Zhang A."/>
            <person name="Moore M.J."/>
            <person name="Landis J.B."/>
            <person name="Lin N."/>
            <person name="Zhang H."/>
            <person name="Zhang X."/>
            <person name="Huang J."/>
            <person name="Zhang X."/>
            <person name="Sun H."/>
            <person name="Wang H."/>
        </authorList>
    </citation>
    <scope>NUCLEOTIDE SEQUENCE [LARGE SCALE GENOMIC DNA]</scope>
    <source>
        <strain evidence="6">TB1705</strain>
        <tissue evidence="6">Leaf</tissue>
    </source>
</reference>
<evidence type="ECO:0000256" key="1">
    <source>
        <dbReference type="ARBA" id="ARBA00009995"/>
    </source>
</evidence>
<keyword evidence="7" id="KW-1185">Reference proteome</keyword>
<accession>A0A7J7LQA8</accession>
<protein>
    <recommendedName>
        <fullName evidence="4">Glycosyltransferase</fullName>
        <ecNumber evidence="4">2.4.1.-</ecNumber>
    </recommendedName>
</protein>
<sequence length="477" mass="52402">MGSQGNKDAPVLVPPHVVIFPFMAQGHILPLLDFSKAISNRGIKVTIITTPSNASSIVSHVSKHTNISLKQIPFPSLEHLGLPEGCENTSQLPSFDLHFPFCMATKLLQQPFHDFLQEMLENRSLPTCVISDFFLGFTLETCRVFGVPRIVFHGMGVLAMAISKTIWTHGSRLIAESTESGSLQLPGLKLPFELTKGDIPDTLDVPNHDSPMAKYITEISDADENSWGVIVNSFGALERPHVAPFEAFYKNGAKAYCVGPLILYNEIKHDTEIAIDKHQKWLNDRAMSGSVLYVSFGTQATVSDAQLNEVAYGLETSGCSFLWAARSKTWTLPEDLERRVNDRGLITRDWVQQPQILSHRATGGFLSHCGWNSVLESLCAGVPILAWPMIAEQSFNAKLVVEGLRAGARVTTGSTLDPNVFIGREEICNSVRELMGGEKGRSAKERAHALEREARRAVQEGGSSHKSLAELIDKLCG</sequence>
<organism evidence="6 7">
    <name type="scientific">Kingdonia uniflora</name>
    <dbReference type="NCBI Taxonomy" id="39325"/>
    <lineage>
        <taxon>Eukaryota</taxon>
        <taxon>Viridiplantae</taxon>
        <taxon>Streptophyta</taxon>
        <taxon>Embryophyta</taxon>
        <taxon>Tracheophyta</taxon>
        <taxon>Spermatophyta</taxon>
        <taxon>Magnoliopsida</taxon>
        <taxon>Ranunculales</taxon>
        <taxon>Circaeasteraceae</taxon>
        <taxon>Kingdonia</taxon>
    </lineage>
</organism>
<dbReference type="Pfam" id="PF00201">
    <property type="entry name" value="UDPGT"/>
    <property type="match status" value="1"/>
</dbReference>
<dbReference type="InterPro" id="IPR002213">
    <property type="entry name" value="UDP_glucos_trans"/>
</dbReference>
<proteinExistence type="inferred from homology"/>
<dbReference type="GO" id="GO:0035251">
    <property type="term" value="F:UDP-glucosyltransferase activity"/>
    <property type="evidence" value="ECO:0007669"/>
    <property type="project" value="TreeGrafter"/>
</dbReference>
<name>A0A7J7LQA8_9MAGN</name>
<dbReference type="AlphaFoldDB" id="A0A7J7LQA8"/>
<dbReference type="EMBL" id="JACGCM010002114">
    <property type="protein sequence ID" value="KAF6144694.1"/>
    <property type="molecule type" value="Genomic_DNA"/>
</dbReference>
<dbReference type="SUPFAM" id="SSF53756">
    <property type="entry name" value="UDP-Glycosyltransferase/glycogen phosphorylase"/>
    <property type="match status" value="1"/>
</dbReference>
<evidence type="ECO:0000256" key="2">
    <source>
        <dbReference type="ARBA" id="ARBA00022679"/>
    </source>
</evidence>
<dbReference type="OrthoDB" id="5835829at2759"/>
<evidence type="ECO:0000313" key="6">
    <source>
        <dbReference type="EMBL" id="KAF6144694.1"/>
    </source>
</evidence>
<comment type="caution">
    <text evidence="6">The sequence shown here is derived from an EMBL/GenBank/DDBJ whole genome shotgun (WGS) entry which is preliminary data.</text>
</comment>
<dbReference type="Gene3D" id="3.40.50.2000">
    <property type="entry name" value="Glycogen Phosphorylase B"/>
    <property type="match status" value="2"/>
</dbReference>
<keyword evidence="3" id="KW-0328">Glycosyltransferase</keyword>